<evidence type="ECO:0000256" key="5">
    <source>
        <dbReference type="SAM" id="Phobius"/>
    </source>
</evidence>
<dbReference type="CDD" id="cd01949">
    <property type="entry name" value="GGDEF"/>
    <property type="match status" value="1"/>
</dbReference>
<accession>F7ZJM0</accession>
<feature type="transmembrane region" description="Helical" evidence="5">
    <location>
        <begin position="202"/>
        <end position="224"/>
    </location>
</feature>
<keyword evidence="3 5" id="KW-1133">Transmembrane helix</keyword>
<feature type="transmembrane region" description="Helical" evidence="5">
    <location>
        <begin position="260"/>
        <end position="279"/>
    </location>
</feature>
<evidence type="ECO:0000313" key="9">
    <source>
        <dbReference type="Proteomes" id="UP000001353"/>
    </source>
</evidence>
<feature type="transmembrane region" description="Helical" evidence="5">
    <location>
        <begin position="285"/>
        <end position="303"/>
    </location>
</feature>
<feature type="transmembrane region" description="Helical" evidence="5">
    <location>
        <begin position="230"/>
        <end position="253"/>
    </location>
</feature>
<dbReference type="HOGENOM" id="CLU_000445_33_6_5"/>
<dbReference type="Pfam" id="PF00909">
    <property type="entry name" value="Ammonium_transp"/>
    <property type="match status" value="1"/>
</dbReference>
<dbReference type="InterPro" id="IPR000160">
    <property type="entry name" value="GGDEF_dom"/>
</dbReference>
<dbReference type="OrthoDB" id="9814202at2"/>
<dbReference type="SUPFAM" id="SSF55073">
    <property type="entry name" value="Nucleotide cyclase"/>
    <property type="match status" value="1"/>
</dbReference>
<evidence type="ECO:0000256" key="3">
    <source>
        <dbReference type="ARBA" id="ARBA00022989"/>
    </source>
</evidence>
<dbReference type="InterPro" id="IPR029020">
    <property type="entry name" value="Ammonium/urea_transptr"/>
</dbReference>
<dbReference type="InterPro" id="IPR035919">
    <property type="entry name" value="EAL_sf"/>
</dbReference>
<dbReference type="Pfam" id="PF00990">
    <property type="entry name" value="GGDEF"/>
    <property type="match status" value="1"/>
</dbReference>
<feature type="transmembrane region" description="Helical" evidence="5">
    <location>
        <begin position="351"/>
        <end position="371"/>
    </location>
</feature>
<keyword evidence="9" id="KW-1185">Reference proteome</keyword>
<evidence type="ECO:0000313" key="8">
    <source>
        <dbReference type="EMBL" id="AEI93851.1"/>
    </source>
</evidence>
<keyword evidence="2 5" id="KW-0812">Transmembrane</keyword>
<sequence length="908" mass="98046">MSDISELWIILCALIVLDLQCGFLCLEAGTVRAKNAGNVALKNISDICCVATVYWLVGFGIMFGASAGGLFGTTGFFLPLDNSSGETAALFFFQLAFAATAATIVSGAVAERERYVGYVIYSLFLGALVYPVVGHWVWSGAILSETQGWLQQTGFHDFAGGTVVHSVGGWAALVAICIVGPRLGRFTHVRRRFEGSSTAMKALGAVFLWIGWGAFNGGSALFFGEAVGPIIARTTIGAAGGGVAAIVISLLIYRYPRVDIIINGILAGLVAGTAGIDVYDATDAFLVGAIGSVVMVMAFEVLEAFKIDDVVAAVPVHLAAGIWGTMAVALFGDMTVLPATSRFEQLGIQVWGIASVGLWVTGTLIPVALVLKNIGLFRAAKRDEVRGLNLAENHEHNALSEVIQQIRSHHRKGEIGTRLMIERSNENSALAISFNGVLDKIEGEISTQLQRLNEEREMRVLAENSFSALRKVQEESAWAARHDALTGLGNRVLLEEVSNSSNALQIGGILYVAIDLDRFKDVNDSFGHEAGDRVLVTIADRLRARLRRGQDFAFRIGGDEFIALVDFDGDEGQAQHYCDDLVDALCVPTNFGPTQLKTGASIGFAIANRDEQGVETRRRADLALYEAKAHGRNRAVAYASTMGALQDERLEMLNDFKLAFERAEISIQLQPQVCAQSRDVLGCEVLARWEHPKRGRLSPDVFLPLAEELGLTARLDARIFTLAMDAWADMTAAGIDMPGISINVSVQRLADPALLADIKEHLPFPGTLTIEILETAFIEDGSEDVQDRIWELKSHGVNVEVDDFGTGNASIAGVLELRPDRLKIDRVFVPGIDQNRERGNLVKGMIDMAHSVGTEVTVEGVETEAEAAALVAAGADALQGYLFGRPMHLPDFITWMEKRETSPQKLSG</sequence>
<evidence type="ECO:0000259" key="7">
    <source>
        <dbReference type="PROSITE" id="PS50887"/>
    </source>
</evidence>
<dbReference type="SMART" id="SM00052">
    <property type="entry name" value="EAL"/>
    <property type="match status" value="1"/>
</dbReference>
<feature type="transmembrane region" description="Helical" evidence="5">
    <location>
        <begin position="6"/>
        <end position="26"/>
    </location>
</feature>
<organism evidence="8 9">
    <name type="scientific">Roseobacter litoralis (strain ATCC 49566 / DSM 6996 / JCM 21268 / NBRC 15278 / OCh 149)</name>
    <dbReference type="NCBI Taxonomy" id="391595"/>
    <lineage>
        <taxon>Bacteria</taxon>
        <taxon>Pseudomonadati</taxon>
        <taxon>Pseudomonadota</taxon>
        <taxon>Alphaproteobacteria</taxon>
        <taxon>Rhodobacterales</taxon>
        <taxon>Roseobacteraceae</taxon>
        <taxon>Roseobacter</taxon>
    </lineage>
</organism>
<dbReference type="Pfam" id="PF00563">
    <property type="entry name" value="EAL"/>
    <property type="match status" value="1"/>
</dbReference>
<dbReference type="InterPro" id="IPR052155">
    <property type="entry name" value="Biofilm_reg_signaling"/>
</dbReference>
<dbReference type="NCBIfam" id="TIGR00254">
    <property type="entry name" value="GGDEF"/>
    <property type="match status" value="1"/>
</dbReference>
<dbReference type="PROSITE" id="PS50883">
    <property type="entry name" value="EAL"/>
    <property type="match status" value="1"/>
</dbReference>
<evidence type="ECO:0000256" key="2">
    <source>
        <dbReference type="ARBA" id="ARBA00022692"/>
    </source>
</evidence>
<evidence type="ECO:0000259" key="6">
    <source>
        <dbReference type="PROSITE" id="PS50883"/>
    </source>
</evidence>
<evidence type="ECO:0000256" key="1">
    <source>
        <dbReference type="ARBA" id="ARBA00004141"/>
    </source>
</evidence>
<protein>
    <submittedName>
        <fullName evidence="8">Ammonium transporter</fullName>
    </submittedName>
</protein>
<gene>
    <name evidence="8" type="ordered locus">RLO149_c018630</name>
</gene>
<dbReference type="Gene3D" id="3.20.20.450">
    <property type="entry name" value="EAL domain"/>
    <property type="match status" value="1"/>
</dbReference>
<feature type="domain" description="EAL" evidence="6">
    <location>
        <begin position="649"/>
        <end position="900"/>
    </location>
</feature>
<reference evidence="8 9" key="1">
    <citation type="journal article" date="2011" name="BMC Genomics">
        <title>Comparative genome analysis and genome-guided physiological analysis of Roseobacter litoralis.</title>
        <authorList>
            <person name="Kalhoefer D."/>
            <person name="Thole S."/>
            <person name="Voget S."/>
            <person name="Lehmann R."/>
            <person name="Liesegang H."/>
            <person name="Wollher A."/>
            <person name="Daniel R."/>
            <person name="Simon M."/>
            <person name="Brinkhoff T."/>
        </authorList>
    </citation>
    <scope>NUCLEOTIDE SEQUENCE [LARGE SCALE GENOMIC DNA]</scope>
    <source>
        <strain evidence="9">ATCC 49566 / DSM 6996 / JCM 21268 / NBRC 15278 / OCh 149</strain>
    </source>
</reference>
<dbReference type="STRING" id="391595.RLO149_c018630"/>
<dbReference type="InterPro" id="IPR024041">
    <property type="entry name" value="NH4_transpt_AmtB-like_dom"/>
</dbReference>
<proteinExistence type="predicted"/>
<dbReference type="PANTHER" id="PTHR44757">
    <property type="entry name" value="DIGUANYLATE CYCLASE DGCP"/>
    <property type="match status" value="1"/>
</dbReference>
<dbReference type="GO" id="GO:0008519">
    <property type="term" value="F:ammonium channel activity"/>
    <property type="evidence" value="ECO:0007669"/>
    <property type="project" value="InterPro"/>
</dbReference>
<dbReference type="PANTHER" id="PTHR44757:SF2">
    <property type="entry name" value="BIOFILM ARCHITECTURE MAINTENANCE PROTEIN MBAA"/>
    <property type="match status" value="1"/>
</dbReference>
<feature type="transmembrane region" description="Helical" evidence="5">
    <location>
        <begin position="116"/>
        <end position="138"/>
    </location>
</feature>
<dbReference type="GO" id="GO:0016020">
    <property type="term" value="C:membrane"/>
    <property type="evidence" value="ECO:0007669"/>
    <property type="project" value="UniProtKB-SubCell"/>
</dbReference>
<dbReference type="Gene3D" id="1.10.3430.10">
    <property type="entry name" value="Ammonium transporter AmtB like domains"/>
    <property type="match status" value="1"/>
</dbReference>
<dbReference type="Gene3D" id="3.30.70.270">
    <property type="match status" value="1"/>
</dbReference>
<keyword evidence="4 5" id="KW-0472">Membrane</keyword>
<dbReference type="PROSITE" id="PS50887">
    <property type="entry name" value="GGDEF"/>
    <property type="match status" value="1"/>
</dbReference>
<dbReference type="eggNOG" id="COG5001">
    <property type="taxonomic scope" value="Bacteria"/>
</dbReference>
<dbReference type="CDD" id="cd01948">
    <property type="entry name" value="EAL"/>
    <property type="match status" value="1"/>
</dbReference>
<name>F7ZJM0_ROSLO</name>
<comment type="subcellular location">
    <subcellularLocation>
        <location evidence="1">Membrane</location>
        <topology evidence="1">Multi-pass membrane protein</topology>
    </subcellularLocation>
</comment>
<feature type="transmembrane region" description="Helical" evidence="5">
    <location>
        <begin position="91"/>
        <end position="109"/>
    </location>
</feature>
<dbReference type="SUPFAM" id="SSF111352">
    <property type="entry name" value="Ammonium transporter"/>
    <property type="match status" value="1"/>
</dbReference>
<dbReference type="eggNOG" id="COG0004">
    <property type="taxonomic scope" value="Bacteria"/>
</dbReference>
<dbReference type="KEGG" id="rli:RLO149_c018630"/>
<dbReference type="SMART" id="SM00267">
    <property type="entry name" value="GGDEF"/>
    <property type="match status" value="1"/>
</dbReference>
<dbReference type="EMBL" id="CP002623">
    <property type="protein sequence ID" value="AEI93851.1"/>
    <property type="molecule type" value="Genomic_DNA"/>
</dbReference>
<dbReference type="Proteomes" id="UP000001353">
    <property type="component" value="Chromosome"/>
</dbReference>
<dbReference type="AlphaFoldDB" id="F7ZJM0"/>
<dbReference type="InterPro" id="IPR029787">
    <property type="entry name" value="Nucleotide_cyclase"/>
</dbReference>
<dbReference type="InterPro" id="IPR001633">
    <property type="entry name" value="EAL_dom"/>
</dbReference>
<feature type="transmembrane region" description="Helical" evidence="5">
    <location>
        <begin position="47"/>
        <end position="71"/>
    </location>
</feature>
<feature type="transmembrane region" description="Helical" evidence="5">
    <location>
        <begin position="310"/>
        <end position="331"/>
    </location>
</feature>
<dbReference type="SUPFAM" id="SSF141868">
    <property type="entry name" value="EAL domain-like"/>
    <property type="match status" value="1"/>
</dbReference>
<feature type="transmembrane region" description="Helical" evidence="5">
    <location>
        <begin position="158"/>
        <end position="181"/>
    </location>
</feature>
<feature type="domain" description="GGDEF" evidence="7">
    <location>
        <begin position="507"/>
        <end position="640"/>
    </location>
</feature>
<dbReference type="RefSeq" id="WP_013961779.1">
    <property type="nucleotide sequence ID" value="NC_015730.1"/>
</dbReference>
<dbReference type="InterPro" id="IPR043128">
    <property type="entry name" value="Rev_trsase/Diguanyl_cyclase"/>
</dbReference>
<evidence type="ECO:0000256" key="4">
    <source>
        <dbReference type="ARBA" id="ARBA00023136"/>
    </source>
</evidence>